<dbReference type="Proteomes" id="UP000772434">
    <property type="component" value="Unassembled WGS sequence"/>
</dbReference>
<dbReference type="GO" id="GO:0000978">
    <property type="term" value="F:RNA polymerase II cis-regulatory region sequence-specific DNA binding"/>
    <property type="evidence" value="ECO:0007669"/>
    <property type="project" value="TreeGrafter"/>
</dbReference>
<dbReference type="AlphaFoldDB" id="A0A9P5PSS2"/>
<dbReference type="PANTHER" id="PTHR45614:SF199">
    <property type="entry name" value="MYB-LIKE TRANSCRIPTION FACTOR (EUROFUNG)-RELATED"/>
    <property type="match status" value="1"/>
</dbReference>
<feature type="domain" description="HTH myb-type" evidence="3">
    <location>
        <begin position="58"/>
        <end position="112"/>
    </location>
</feature>
<organism evidence="4 5">
    <name type="scientific">Rhodocollybia butyracea</name>
    <dbReference type="NCBI Taxonomy" id="206335"/>
    <lineage>
        <taxon>Eukaryota</taxon>
        <taxon>Fungi</taxon>
        <taxon>Dikarya</taxon>
        <taxon>Basidiomycota</taxon>
        <taxon>Agaricomycotina</taxon>
        <taxon>Agaricomycetes</taxon>
        <taxon>Agaricomycetidae</taxon>
        <taxon>Agaricales</taxon>
        <taxon>Marasmiineae</taxon>
        <taxon>Omphalotaceae</taxon>
        <taxon>Rhodocollybia</taxon>
    </lineage>
</organism>
<proteinExistence type="predicted"/>
<dbReference type="PANTHER" id="PTHR45614">
    <property type="entry name" value="MYB PROTEIN-RELATED"/>
    <property type="match status" value="1"/>
</dbReference>
<dbReference type="PROSITE" id="PS51294">
    <property type="entry name" value="HTH_MYB"/>
    <property type="match status" value="3"/>
</dbReference>
<dbReference type="SMART" id="SM00717">
    <property type="entry name" value="SANT"/>
    <property type="match status" value="3"/>
</dbReference>
<accession>A0A9P5PSS2</accession>
<dbReference type="GO" id="GO:0005634">
    <property type="term" value="C:nucleus"/>
    <property type="evidence" value="ECO:0007669"/>
    <property type="project" value="TreeGrafter"/>
</dbReference>
<protein>
    <submittedName>
        <fullName evidence="4">Uncharacterized protein</fullName>
    </submittedName>
</protein>
<evidence type="ECO:0000259" key="2">
    <source>
        <dbReference type="PROSITE" id="PS50090"/>
    </source>
</evidence>
<feature type="compositionally biased region" description="Low complexity" evidence="1">
    <location>
        <begin position="212"/>
        <end position="224"/>
    </location>
</feature>
<comment type="caution">
    <text evidence="4">The sequence shown here is derived from an EMBL/GenBank/DDBJ whole genome shotgun (WGS) entry which is preliminary data.</text>
</comment>
<evidence type="ECO:0000259" key="3">
    <source>
        <dbReference type="PROSITE" id="PS51294"/>
    </source>
</evidence>
<sequence length="352" mass="40105">MVCRERRSWTEEEDRLLREAVKLVQPGSLSPSKWHAIAEHVPSRTNKDCRKRWFAKMASDVVKGGWAPEEDEELVKAIEKYGTRWSLVSAYVQTRNSDQCSKRWTDTLNPAIDRTRWSAEADALLLDAVEKHGKVWAKIVRTHFPGRTGLAAKNRFNSITRYHAKTRWQQSRSQYEYPSFLSMPPRTLSDTWAPESNSDPAICSPADNSDCSSSEYTSQSPSPTLSYQRASNGPFQKPTISGVDDLNDWHIINGAHSPMLRTTQLDYIPHISQSSELFEPFLPSQAFDHSNAASVLSSMVRASQKPFYQSDWDVENHPHTPYNESDHIYPTVSAKFWELQASSSDPPLFLVR</sequence>
<dbReference type="SUPFAM" id="SSF46689">
    <property type="entry name" value="Homeodomain-like"/>
    <property type="match status" value="2"/>
</dbReference>
<gene>
    <name evidence="4" type="ORF">BDP27DRAFT_1403600</name>
</gene>
<dbReference type="PROSITE" id="PS50090">
    <property type="entry name" value="MYB_LIKE"/>
    <property type="match status" value="3"/>
</dbReference>
<evidence type="ECO:0000313" key="5">
    <source>
        <dbReference type="Proteomes" id="UP000772434"/>
    </source>
</evidence>
<dbReference type="Pfam" id="PF00249">
    <property type="entry name" value="Myb_DNA-binding"/>
    <property type="match status" value="1"/>
</dbReference>
<dbReference type="InterPro" id="IPR001005">
    <property type="entry name" value="SANT/Myb"/>
</dbReference>
<feature type="compositionally biased region" description="Polar residues" evidence="1">
    <location>
        <begin position="225"/>
        <end position="234"/>
    </location>
</feature>
<dbReference type="CDD" id="cd00167">
    <property type="entry name" value="SANT"/>
    <property type="match status" value="3"/>
</dbReference>
<dbReference type="OrthoDB" id="2143914at2759"/>
<dbReference type="GO" id="GO:0000981">
    <property type="term" value="F:DNA-binding transcription factor activity, RNA polymerase II-specific"/>
    <property type="evidence" value="ECO:0007669"/>
    <property type="project" value="TreeGrafter"/>
</dbReference>
<feature type="domain" description="Myb-like" evidence="2">
    <location>
        <begin position="58"/>
        <end position="108"/>
    </location>
</feature>
<evidence type="ECO:0000313" key="4">
    <source>
        <dbReference type="EMBL" id="KAF9067857.1"/>
    </source>
</evidence>
<keyword evidence="5" id="KW-1185">Reference proteome</keyword>
<dbReference type="InterPro" id="IPR017930">
    <property type="entry name" value="Myb_dom"/>
</dbReference>
<dbReference type="InterPro" id="IPR050560">
    <property type="entry name" value="MYB_TF"/>
</dbReference>
<feature type="domain" description="Myb-like" evidence="2">
    <location>
        <begin position="109"/>
        <end position="160"/>
    </location>
</feature>
<reference evidence="4" key="1">
    <citation type="submission" date="2020-11" db="EMBL/GenBank/DDBJ databases">
        <authorList>
            <consortium name="DOE Joint Genome Institute"/>
            <person name="Ahrendt S."/>
            <person name="Riley R."/>
            <person name="Andreopoulos W."/>
            <person name="Labutti K."/>
            <person name="Pangilinan J."/>
            <person name="Ruiz-Duenas F.J."/>
            <person name="Barrasa J.M."/>
            <person name="Sanchez-Garcia M."/>
            <person name="Camarero S."/>
            <person name="Miyauchi S."/>
            <person name="Serrano A."/>
            <person name="Linde D."/>
            <person name="Babiker R."/>
            <person name="Drula E."/>
            <person name="Ayuso-Fernandez I."/>
            <person name="Pacheco R."/>
            <person name="Padilla G."/>
            <person name="Ferreira P."/>
            <person name="Barriuso J."/>
            <person name="Kellner H."/>
            <person name="Castanera R."/>
            <person name="Alfaro M."/>
            <person name="Ramirez L."/>
            <person name="Pisabarro A.G."/>
            <person name="Kuo A."/>
            <person name="Tritt A."/>
            <person name="Lipzen A."/>
            <person name="He G."/>
            <person name="Yan M."/>
            <person name="Ng V."/>
            <person name="Cullen D."/>
            <person name="Martin F."/>
            <person name="Rosso M.-N."/>
            <person name="Henrissat B."/>
            <person name="Hibbett D."/>
            <person name="Martinez A.T."/>
            <person name="Grigoriev I.V."/>
        </authorList>
    </citation>
    <scope>NUCLEOTIDE SEQUENCE</scope>
    <source>
        <strain evidence="4">AH 40177</strain>
    </source>
</reference>
<dbReference type="Gene3D" id="1.10.10.60">
    <property type="entry name" value="Homeodomain-like"/>
    <property type="match status" value="3"/>
</dbReference>
<dbReference type="Pfam" id="PF13921">
    <property type="entry name" value="Myb_DNA-bind_6"/>
    <property type="match status" value="1"/>
</dbReference>
<feature type="domain" description="Myb-like" evidence="2">
    <location>
        <begin position="6"/>
        <end position="57"/>
    </location>
</feature>
<feature type="compositionally biased region" description="Polar residues" evidence="1">
    <location>
        <begin position="188"/>
        <end position="199"/>
    </location>
</feature>
<feature type="domain" description="HTH myb-type" evidence="3">
    <location>
        <begin position="114"/>
        <end position="164"/>
    </location>
</feature>
<dbReference type="InterPro" id="IPR009057">
    <property type="entry name" value="Homeodomain-like_sf"/>
</dbReference>
<dbReference type="EMBL" id="JADNRY010000067">
    <property type="protein sequence ID" value="KAF9067857.1"/>
    <property type="molecule type" value="Genomic_DNA"/>
</dbReference>
<name>A0A9P5PSS2_9AGAR</name>
<feature type="region of interest" description="Disordered" evidence="1">
    <location>
        <begin position="188"/>
        <end position="239"/>
    </location>
</feature>
<evidence type="ECO:0000256" key="1">
    <source>
        <dbReference type="SAM" id="MobiDB-lite"/>
    </source>
</evidence>
<feature type="domain" description="HTH myb-type" evidence="3">
    <location>
        <begin position="1"/>
        <end position="53"/>
    </location>
</feature>